<name>A0A0S7BK20_9CHLR</name>
<feature type="transmembrane region" description="Helical" evidence="1">
    <location>
        <begin position="85"/>
        <end position="102"/>
    </location>
</feature>
<feature type="transmembrane region" description="Helical" evidence="1">
    <location>
        <begin position="144"/>
        <end position="164"/>
    </location>
</feature>
<dbReference type="InterPro" id="IPR007403">
    <property type="entry name" value="DUF456"/>
</dbReference>
<dbReference type="PANTHER" id="PTHR39165:SF1">
    <property type="entry name" value="DUF456 DOMAIN-CONTAINING PROTEIN"/>
    <property type="match status" value="1"/>
</dbReference>
<dbReference type="EMBL" id="DF967972">
    <property type="protein sequence ID" value="GAP15508.1"/>
    <property type="molecule type" value="Genomic_DNA"/>
</dbReference>
<dbReference type="AlphaFoldDB" id="A0A0S7BK20"/>
<dbReference type="PANTHER" id="PTHR39165">
    <property type="entry name" value="IG HYPOTHETICAL 17883"/>
    <property type="match status" value="1"/>
</dbReference>
<keyword evidence="1" id="KW-1133">Transmembrane helix</keyword>
<reference evidence="2" key="1">
    <citation type="submission" date="2015-07" db="EMBL/GenBank/DDBJ databases">
        <title>Draft Genome Sequences of Anaerolinea thermolimosa IMO-1, Bellilinea caldifistulae GOMI-1, Leptolinea tardivitalis YMTK-2, Levilinea saccharolytica KIBI-1,Longilinea arvoryzae KOME-1, Previously Described as Members of the Anaerolineaceae (Chloroflexi).</title>
        <authorList>
            <person name="Sekiguchi Y."/>
            <person name="Ohashi A."/>
            <person name="Matsuura N."/>
            <person name="Tourlousse M.D."/>
        </authorList>
    </citation>
    <scope>NUCLEOTIDE SEQUENCE [LARGE SCALE GENOMIC DNA]</scope>
    <source>
        <strain evidence="2">KOME-1</strain>
    </source>
</reference>
<gene>
    <name evidence="2" type="ORF">LARV_03297</name>
</gene>
<dbReference type="Proteomes" id="UP000055060">
    <property type="component" value="Unassembled WGS sequence"/>
</dbReference>
<accession>A0A0S7BK20</accession>
<evidence type="ECO:0000313" key="3">
    <source>
        <dbReference type="Proteomes" id="UP000055060"/>
    </source>
</evidence>
<keyword evidence="1" id="KW-0812">Transmembrane</keyword>
<dbReference type="RefSeq" id="WP_075074686.1">
    <property type="nucleotide sequence ID" value="NZ_DF967972.1"/>
</dbReference>
<dbReference type="Pfam" id="PF04306">
    <property type="entry name" value="DUF456"/>
    <property type="match status" value="1"/>
</dbReference>
<feature type="transmembrane region" description="Helical" evidence="1">
    <location>
        <begin position="7"/>
        <end position="38"/>
    </location>
</feature>
<evidence type="ECO:0000313" key="2">
    <source>
        <dbReference type="EMBL" id="GAP15508.1"/>
    </source>
</evidence>
<protein>
    <submittedName>
        <fullName evidence="2">Uncharacterized protein conserved in bacteria</fullName>
    </submittedName>
</protein>
<organism evidence="2">
    <name type="scientific">Longilinea arvoryzae</name>
    <dbReference type="NCBI Taxonomy" id="360412"/>
    <lineage>
        <taxon>Bacteria</taxon>
        <taxon>Bacillati</taxon>
        <taxon>Chloroflexota</taxon>
        <taxon>Anaerolineae</taxon>
        <taxon>Anaerolineales</taxon>
        <taxon>Anaerolineaceae</taxon>
        <taxon>Longilinea</taxon>
    </lineage>
</organism>
<feature type="transmembrane region" description="Helical" evidence="1">
    <location>
        <begin position="108"/>
        <end position="123"/>
    </location>
</feature>
<proteinExistence type="predicted"/>
<keyword evidence="3" id="KW-1185">Reference proteome</keyword>
<feature type="transmembrane region" description="Helical" evidence="1">
    <location>
        <begin position="50"/>
        <end position="73"/>
    </location>
</feature>
<keyword evidence="1" id="KW-0472">Membrane</keyword>
<evidence type="ECO:0000256" key="1">
    <source>
        <dbReference type="SAM" id="Phobius"/>
    </source>
</evidence>
<dbReference type="OrthoDB" id="165408at2"/>
<sequence>METIAPILLFVVVLIVMVLGLFSLIIPFIPGLTIIWVAALVYGLIDGFNLTAGILFGVITLLMLFGSIVDNLLMGAGAKQSGASWLAIGVALAAGVAGSLLFPPFGGLVLTLVGLFMVEIIRLRDWRKAGASTKSMAIGWGKAVLARMGIGVVMIGFYLVWAFLVK</sequence>